<keyword evidence="9" id="KW-1185">Reference proteome</keyword>
<evidence type="ECO:0000256" key="4">
    <source>
        <dbReference type="PROSITE-ProRule" id="PRU00207"/>
    </source>
</evidence>
<feature type="region of interest" description="Disordered" evidence="5">
    <location>
        <begin position="233"/>
        <end position="267"/>
    </location>
</feature>
<keyword evidence="1 4" id="KW-0479">Metal-binding</keyword>
<feature type="zinc finger region" description="TRAF-type" evidence="4">
    <location>
        <begin position="99"/>
        <end position="147"/>
    </location>
</feature>
<dbReference type="SUPFAM" id="SSF57850">
    <property type="entry name" value="RING/U-box"/>
    <property type="match status" value="1"/>
</dbReference>
<dbReference type="Pfam" id="PF00097">
    <property type="entry name" value="zf-C3HC4"/>
    <property type="match status" value="1"/>
</dbReference>
<dbReference type="PROSITE" id="PS50089">
    <property type="entry name" value="ZF_RING_2"/>
    <property type="match status" value="1"/>
</dbReference>
<dbReference type="InterPro" id="IPR001841">
    <property type="entry name" value="Znf_RING"/>
</dbReference>
<feature type="domain" description="RING-type" evidence="6">
    <location>
        <begin position="18"/>
        <end position="57"/>
    </location>
</feature>
<dbReference type="AlphaFoldDB" id="A0A8H7VIG4"/>
<dbReference type="InterPro" id="IPR001293">
    <property type="entry name" value="Znf_TRAF"/>
</dbReference>
<evidence type="ECO:0000313" key="8">
    <source>
        <dbReference type="EMBL" id="KAG2220087.1"/>
    </source>
</evidence>
<evidence type="ECO:0000256" key="1">
    <source>
        <dbReference type="ARBA" id="ARBA00022723"/>
    </source>
</evidence>
<dbReference type="InterPro" id="IPR018957">
    <property type="entry name" value="Znf_C3HC4_RING-type"/>
</dbReference>
<evidence type="ECO:0000256" key="2">
    <source>
        <dbReference type="ARBA" id="ARBA00022771"/>
    </source>
</evidence>
<evidence type="ECO:0000256" key="3">
    <source>
        <dbReference type="ARBA" id="ARBA00022833"/>
    </source>
</evidence>
<feature type="region of interest" description="Disordered" evidence="5">
    <location>
        <begin position="295"/>
        <end position="331"/>
    </location>
</feature>
<protein>
    <submittedName>
        <fullName evidence="8">Uncharacterized protein</fullName>
    </submittedName>
</protein>
<feature type="domain" description="TRAF-type" evidence="7">
    <location>
        <begin position="99"/>
        <end position="147"/>
    </location>
</feature>
<feature type="compositionally biased region" description="Low complexity" evidence="5">
    <location>
        <begin position="590"/>
        <end position="617"/>
    </location>
</feature>
<evidence type="ECO:0000259" key="6">
    <source>
        <dbReference type="PROSITE" id="PS50089"/>
    </source>
</evidence>
<dbReference type="Proteomes" id="UP000646827">
    <property type="component" value="Unassembled WGS sequence"/>
</dbReference>
<feature type="region of interest" description="Disordered" evidence="5">
    <location>
        <begin position="496"/>
        <end position="659"/>
    </location>
</feature>
<proteinExistence type="predicted"/>
<evidence type="ECO:0000256" key="5">
    <source>
        <dbReference type="SAM" id="MobiDB-lite"/>
    </source>
</evidence>
<feature type="compositionally biased region" description="Polar residues" evidence="5">
    <location>
        <begin position="496"/>
        <end position="515"/>
    </location>
</feature>
<dbReference type="PROSITE" id="PS50145">
    <property type="entry name" value="ZF_TRAF"/>
    <property type="match status" value="1"/>
</dbReference>
<feature type="compositionally biased region" description="Low complexity" evidence="5">
    <location>
        <begin position="643"/>
        <end position="659"/>
    </location>
</feature>
<gene>
    <name evidence="8" type="ORF">INT45_005848</name>
</gene>
<dbReference type="GO" id="GO:0008270">
    <property type="term" value="F:zinc ion binding"/>
    <property type="evidence" value="ECO:0007669"/>
    <property type="project" value="UniProtKB-KW"/>
</dbReference>
<sequence length="659" mass="73545">MGIKRTVLIDEPFPDLFCGLCQEILDDPVQVRCPEDHMFCNSCIENYLQQSRTCPHCLTDLDPSLFQPSKFVQRQIGRLRVRCIYHESGCTWQGILSDTHPNECSFELSECPNTKHGCKERLRRMDIQQHKCPFELLTCPNMMPLCKPFFRKDKEIHERSCRSYPCPFAIQGCTFIGTLMDVNIHCDMYCGKLHQRIKELEVECNRLNKCITECNGGNCKELIQQHQHISTNTTNTTTTQSNTNPTTPSTTTTTTTSKKDTTKDDEDMGGIDLLEQMLSNNNDYLSLGLLNNDNNNTINNKSSNESSSQQQGSNTPQHNKQQPLINSLLSGGAGANDLMDISDSLLPLPFMPSIDSNKQQPSTAAAAAPKRSSNGKIIRYSKNTRLAHSAMRIKRQQQNRYYYFSDMNPFESLLEDLDVAIKPDFQYLQQSTSQPSQEEDVSTPMSQTVATPASIISASSQQDDISNMMAQHTLSSPQNNPFSFNNLDDVQKYLSDMTSSQQQPHSTLTTEDNTVTSPAYTTPPTTANTNTTNTMNSSSITNPSSSIATPVQSSPLRNSNSNKTNKSRNKGDTKDNNKKTKKSTMIDVRSPPQQQQQQQQPSSPNNINSNNASSPTPSDTPKKRPMFVLASSYLSNYGNNNKQQQQQQQASTSSSSSSS</sequence>
<comment type="caution">
    <text evidence="8">The sequence shown here is derived from an EMBL/GenBank/DDBJ whole genome shotgun (WGS) entry which is preliminary data.</text>
</comment>
<keyword evidence="3 4" id="KW-0862">Zinc</keyword>
<feature type="compositionally biased region" description="Low complexity" evidence="5">
    <location>
        <begin position="295"/>
        <end position="314"/>
    </location>
</feature>
<feature type="compositionally biased region" description="Low complexity" evidence="5">
    <location>
        <begin position="516"/>
        <end position="550"/>
    </location>
</feature>
<evidence type="ECO:0000313" key="9">
    <source>
        <dbReference type="Proteomes" id="UP000646827"/>
    </source>
</evidence>
<dbReference type="InterPro" id="IPR013083">
    <property type="entry name" value="Znf_RING/FYVE/PHD"/>
</dbReference>
<feature type="compositionally biased region" description="Polar residues" evidence="5">
    <location>
        <begin position="354"/>
        <end position="363"/>
    </location>
</feature>
<dbReference type="OrthoDB" id="9049620at2759"/>
<dbReference type="EMBL" id="JAEPRB010000152">
    <property type="protein sequence ID" value="KAG2220087.1"/>
    <property type="molecule type" value="Genomic_DNA"/>
</dbReference>
<keyword evidence="2 4" id="KW-0863">Zinc-finger</keyword>
<feature type="compositionally biased region" description="Polar residues" evidence="5">
    <location>
        <begin position="632"/>
        <end position="642"/>
    </location>
</feature>
<reference evidence="8 9" key="1">
    <citation type="submission" date="2020-12" db="EMBL/GenBank/DDBJ databases">
        <title>Metabolic potential, ecology and presence of endohyphal bacteria is reflected in genomic diversity of Mucoromycotina.</title>
        <authorList>
            <person name="Muszewska A."/>
            <person name="Okrasinska A."/>
            <person name="Steczkiewicz K."/>
            <person name="Drgas O."/>
            <person name="Orlowska M."/>
            <person name="Perlinska-Lenart U."/>
            <person name="Aleksandrzak-Piekarczyk T."/>
            <person name="Szatraj K."/>
            <person name="Zielenkiewicz U."/>
            <person name="Pilsyk S."/>
            <person name="Malc E."/>
            <person name="Mieczkowski P."/>
            <person name="Kruszewska J.S."/>
            <person name="Biernat P."/>
            <person name="Pawlowska J."/>
        </authorList>
    </citation>
    <scope>NUCLEOTIDE SEQUENCE [LARGE SCALE GENOMIC DNA]</scope>
    <source>
        <strain evidence="8 9">CBS 142.35</strain>
    </source>
</reference>
<feature type="region of interest" description="Disordered" evidence="5">
    <location>
        <begin position="429"/>
        <end position="449"/>
    </location>
</feature>
<feature type="compositionally biased region" description="Low complexity" evidence="5">
    <location>
        <begin position="233"/>
        <end position="256"/>
    </location>
</feature>
<dbReference type="Gene3D" id="3.30.40.10">
    <property type="entry name" value="Zinc/RING finger domain, C3HC4 (zinc finger)"/>
    <property type="match status" value="2"/>
</dbReference>
<accession>A0A8H7VIG4</accession>
<dbReference type="SUPFAM" id="SSF49599">
    <property type="entry name" value="TRAF domain-like"/>
    <property type="match status" value="1"/>
</dbReference>
<organism evidence="8 9">
    <name type="scientific">Circinella minor</name>
    <dbReference type="NCBI Taxonomy" id="1195481"/>
    <lineage>
        <taxon>Eukaryota</taxon>
        <taxon>Fungi</taxon>
        <taxon>Fungi incertae sedis</taxon>
        <taxon>Mucoromycota</taxon>
        <taxon>Mucoromycotina</taxon>
        <taxon>Mucoromycetes</taxon>
        <taxon>Mucorales</taxon>
        <taxon>Lichtheimiaceae</taxon>
        <taxon>Circinella</taxon>
    </lineage>
</organism>
<name>A0A8H7VIG4_9FUNG</name>
<feature type="region of interest" description="Disordered" evidence="5">
    <location>
        <begin position="352"/>
        <end position="375"/>
    </location>
</feature>
<evidence type="ECO:0000259" key="7">
    <source>
        <dbReference type="PROSITE" id="PS50145"/>
    </source>
</evidence>
<feature type="compositionally biased region" description="Polar residues" evidence="5">
    <location>
        <begin position="315"/>
        <end position="329"/>
    </location>
</feature>
<feature type="compositionally biased region" description="Basic and acidic residues" evidence="5">
    <location>
        <begin position="569"/>
        <end position="578"/>
    </location>
</feature>